<feature type="transmembrane region" description="Helical" evidence="2">
    <location>
        <begin position="342"/>
        <end position="362"/>
    </location>
</feature>
<sequence>MRDDLRQQARQFYLKEESLRSFSTFVIRHKDLSFIPRVPITVIPRPTPSILLLLGVLSEFALFIWTFLSHEGIHSPSVSPSIPCFALSILSYICQALEEYLVLDHETPISFLLSSTSHVISSCVSAVVLSAYGDTGVYGALLLSTCIMTEVALRLGEHSLTTVRRVRVAPLLSGLMRCMACLQGRVSGVSISIVVLACVGSGACSLYVAYRSCKEFVSHAGANASPSDLPSLPVNQNPPPASGKGHAGQTLAGRLLDIVCPPIPMLPPRRLPGSALDTVLSLLGVSAVCITLAAVQFAAIEFLQRESDHPYVVVVSSLILMAEVCVRLAVSRTVSGLSGRSLVARPFVLFPLIGVVLAVFGYRGVRVLVFIALCVLATWVDYEARVLVQISKHLHISPFLLSTERNSM</sequence>
<dbReference type="Proteomes" id="UP000265618">
    <property type="component" value="Unassembled WGS sequence"/>
</dbReference>
<name>A0A9K3CW01_9EUKA</name>
<protein>
    <submittedName>
        <fullName evidence="3">Uncharacterized protein</fullName>
    </submittedName>
</protein>
<organism evidence="3 4">
    <name type="scientific">Kipferlia bialata</name>
    <dbReference type="NCBI Taxonomy" id="797122"/>
    <lineage>
        <taxon>Eukaryota</taxon>
        <taxon>Metamonada</taxon>
        <taxon>Carpediemonas-like organisms</taxon>
        <taxon>Kipferlia</taxon>
    </lineage>
</organism>
<feature type="transmembrane region" description="Helical" evidence="2">
    <location>
        <begin position="191"/>
        <end position="210"/>
    </location>
</feature>
<dbReference type="AlphaFoldDB" id="A0A9K3CW01"/>
<keyword evidence="2" id="KW-1133">Transmembrane helix</keyword>
<evidence type="ECO:0000313" key="4">
    <source>
        <dbReference type="Proteomes" id="UP000265618"/>
    </source>
</evidence>
<proteinExistence type="predicted"/>
<keyword evidence="2" id="KW-0812">Transmembrane</keyword>
<evidence type="ECO:0000256" key="2">
    <source>
        <dbReference type="SAM" id="Phobius"/>
    </source>
</evidence>
<evidence type="ECO:0000313" key="3">
    <source>
        <dbReference type="EMBL" id="GIQ83482.1"/>
    </source>
</evidence>
<dbReference type="EMBL" id="BDIP01001066">
    <property type="protein sequence ID" value="GIQ83482.1"/>
    <property type="molecule type" value="Genomic_DNA"/>
</dbReference>
<comment type="caution">
    <text evidence="3">The sequence shown here is derived from an EMBL/GenBank/DDBJ whole genome shotgun (WGS) entry which is preliminary data.</text>
</comment>
<feature type="transmembrane region" description="Helical" evidence="2">
    <location>
        <begin position="368"/>
        <end position="388"/>
    </location>
</feature>
<reference evidence="3 4" key="1">
    <citation type="journal article" date="2018" name="PLoS ONE">
        <title>The draft genome of Kipferlia bialata reveals reductive genome evolution in fornicate parasites.</title>
        <authorList>
            <person name="Tanifuji G."/>
            <person name="Takabayashi S."/>
            <person name="Kume K."/>
            <person name="Takagi M."/>
            <person name="Nakayama T."/>
            <person name="Kamikawa R."/>
            <person name="Inagaki Y."/>
            <person name="Hashimoto T."/>
        </authorList>
    </citation>
    <scope>NUCLEOTIDE SEQUENCE [LARGE SCALE GENOMIC DNA]</scope>
    <source>
        <strain evidence="3">NY0173</strain>
    </source>
</reference>
<evidence type="ECO:0000256" key="1">
    <source>
        <dbReference type="SAM" id="MobiDB-lite"/>
    </source>
</evidence>
<feature type="region of interest" description="Disordered" evidence="1">
    <location>
        <begin position="225"/>
        <end position="248"/>
    </location>
</feature>
<feature type="transmembrane region" description="Helical" evidence="2">
    <location>
        <begin position="279"/>
        <end position="299"/>
    </location>
</feature>
<feature type="transmembrane region" description="Helical" evidence="2">
    <location>
        <begin position="311"/>
        <end position="330"/>
    </location>
</feature>
<keyword evidence="2" id="KW-0472">Membrane</keyword>
<accession>A0A9K3CW01</accession>
<keyword evidence="4" id="KW-1185">Reference proteome</keyword>
<gene>
    <name evidence="3" type="ORF">KIPB_004812</name>
</gene>